<dbReference type="InterPro" id="IPR013604">
    <property type="entry name" value="7TM_chemorcpt"/>
</dbReference>
<evidence type="ECO:0000256" key="6">
    <source>
        <dbReference type="ARBA" id="ARBA00023170"/>
    </source>
</evidence>
<protein>
    <submittedName>
        <fullName evidence="9">(California timema) hypothetical protein</fullName>
    </submittedName>
</protein>
<evidence type="ECO:0000256" key="5">
    <source>
        <dbReference type="ARBA" id="ARBA00023136"/>
    </source>
</evidence>
<dbReference type="PANTHER" id="PTHR21143:SF133">
    <property type="entry name" value="GUSTATORY AND PHEROMONE RECEPTOR 32A-RELATED"/>
    <property type="match status" value="1"/>
</dbReference>
<feature type="transmembrane region" description="Helical" evidence="8">
    <location>
        <begin position="53"/>
        <end position="71"/>
    </location>
</feature>
<dbReference type="GO" id="GO:0043025">
    <property type="term" value="C:neuronal cell body"/>
    <property type="evidence" value="ECO:0007669"/>
    <property type="project" value="TreeGrafter"/>
</dbReference>
<evidence type="ECO:0000256" key="7">
    <source>
        <dbReference type="ARBA" id="ARBA00023224"/>
    </source>
</evidence>
<dbReference type="EMBL" id="OE184394">
    <property type="protein sequence ID" value="CAD7576560.1"/>
    <property type="molecule type" value="Genomic_DNA"/>
</dbReference>
<comment type="subcellular location">
    <subcellularLocation>
        <location evidence="1">Cell membrane</location>
        <topology evidence="1">Multi-pass membrane protein</topology>
    </subcellularLocation>
</comment>
<dbReference type="GO" id="GO:0030424">
    <property type="term" value="C:axon"/>
    <property type="evidence" value="ECO:0007669"/>
    <property type="project" value="TreeGrafter"/>
</dbReference>
<organism evidence="9">
    <name type="scientific">Timema californicum</name>
    <name type="common">California timema</name>
    <name type="synonym">Walking stick</name>
    <dbReference type="NCBI Taxonomy" id="61474"/>
    <lineage>
        <taxon>Eukaryota</taxon>
        <taxon>Metazoa</taxon>
        <taxon>Ecdysozoa</taxon>
        <taxon>Arthropoda</taxon>
        <taxon>Hexapoda</taxon>
        <taxon>Insecta</taxon>
        <taxon>Pterygota</taxon>
        <taxon>Neoptera</taxon>
        <taxon>Polyneoptera</taxon>
        <taxon>Phasmatodea</taxon>
        <taxon>Timematodea</taxon>
        <taxon>Timematoidea</taxon>
        <taxon>Timematidae</taxon>
        <taxon>Timema</taxon>
    </lineage>
</organism>
<evidence type="ECO:0000256" key="8">
    <source>
        <dbReference type="SAM" id="Phobius"/>
    </source>
</evidence>
<keyword evidence="2" id="KW-1003">Cell membrane</keyword>
<sequence>MDKANKTGSLVSSVRLHVRSPELDEEIELFLLQLLHRKVKFTAYDFFPLDFTLVYSFVGAVTTYLVILIQFQLMERSGDVEFNSTSINTTSTHQH</sequence>
<keyword evidence="3 8" id="KW-0812">Transmembrane</keyword>
<accession>A0A7R9JDM8</accession>
<keyword evidence="6" id="KW-0675">Receptor</keyword>
<dbReference type="GO" id="GO:0007635">
    <property type="term" value="P:chemosensory behavior"/>
    <property type="evidence" value="ECO:0007669"/>
    <property type="project" value="TreeGrafter"/>
</dbReference>
<keyword evidence="5 8" id="KW-0472">Membrane</keyword>
<evidence type="ECO:0000256" key="3">
    <source>
        <dbReference type="ARBA" id="ARBA00022692"/>
    </source>
</evidence>
<keyword evidence="4 8" id="KW-1133">Transmembrane helix</keyword>
<keyword evidence="7" id="KW-0807">Transducer</keyword>
<name>A0A7R9JDM8_TIMCA</name>
<dbReference type="PANTHER" id="PTHR21143">
    <property type="entry name" value="INVERTEBRATE GUSTATORY RECEPTOR"/>
    <property type="match status" value="1"/>
</dbReference>
<dbReference type="GO" id="GO:0050909">
    <property type="term" value="P:sensory perception of taste"/>
    <property type="evidence" value="ECO:0007669"/>
    <property type="project" value="InterPro"/>
</dbReference>
<gene>
    <name evidence="9" type="ORF">TCMB3V08_LOCUS9128</name>
</gene>
<proteinExistence type="predicted"/>
<dbReference type="AlphaFoldDB" id="A0A7R9JDM8"/>
<evidence type="ECO:0000313" key="9">
    <source>
        <dbReference type="EMBL" id="CAD7576560.1"/>
    </source>
</evidence>
<reference evidence="9" key="1">
    <citation type="submission" date="2020-11" db="EMBL/GenBank/DDBJ databases">
        <authorList>
            <person name="Tran Van P."/>
        </authorList>
    </citation>
    <scope>NUCLEOTIDE SEQUENCE</scope>
</reference>
<dbReference type="GO" id="GO:0008049">
    <property type="term" value="P:male courtship behavior"/>
    <property type="evidence" value="ECO:0007669"/>
    <property type="project" value="TreeGrafter"/>
</dbReference>
<evidence type="ECO:0000256" key="1">
    <source>
        <dbReference type="ARBA" id="ARBA00004651"/>
    </source>
</evidence>
<evidence type="ECO:0000256" key="4">
    <source>
        <dbReference type="ARBA" id="ARBA00022989"/>
    </source>
</evidence>
<dbReference type="GO" id="GO:0005886">
    <property type="term" value="C:plasma membrane"/>
    <property type="evidence" value="ECO:0007669"/>
    <property type="project" value="UniProtKB-SubCell"/>
</dbReference>
<evidence type="ECO:0000256" key="2">
    <source>
        <dbReference type="ARBA" id="ARBA00022475"/>
    </source>
</evidence>
<dbReference type="GO" id="GO:0030425">
    <property type="term" value="C:dendrite"/>
    <property type="evidence" value="ECO:0007669"/>
    <property type="project" value="TreeGrafter"/>
</dbReference>
<dbReference type="GO" id="GO:0007165">
    <property type="term" value="P:signal transduction"/>
    <property type="evidence" value="ECO:0007669"/>
    <property type="project" value="UniProtKB-KW"/>
</dbReference>
<dbReference type="Pfam" id="PF08395">
    <property type="entry name" value="7tm_7"/>
    <property type="match status" value="1"/>
</dbReference>